<dbReference type="InterPro" id="IPR033803">
    <property type="entry name" value="CBD-like_Golvesin-Xly"/>
</dbReference>
<sequence>MTHLGMFVLALSIASTACGASQGEEEISLNGNWKFYAIDGEGSNYMDIQESDTDIVIDNNDADVPAKRTWKALKQGVRNSRFYREDYQQHNFTLTNLKGANKEDNSYFRFYPKFKKSGYYEAFTRYPFASHLTVQYHVKHAQGITTKYVSQRVFCNGWNSLGIYRFDRDDENYVELTSIVSGGVAADAVMFREISEQKYLRAKQEPDLVYRSDFDDSDWHDLEVPGHWGMINEFSNYTGKAWYRKAIELPESWKKRSDERYYLKFGGVYHLSTVYLNGKFIGKQRGGFTPFEFDVTNALNFDGENILAVQADNSAIVGATWNWGGIIRDVSLVKNKDVRIDYQYIHAEPNLSTGAAKLTLKVRVENNSAEARTIGVDSRIKDGVEIDALKGSIRIGPNSHEDIVLETVLDSSLVERWHFDNPKLYQIDTSISDGNTILNRKTDSFGIRKVELTDSRMLLNGEPVRLAGCNRVSEHRYWGSSEPLHVLEQDVDLMKEAGANFMRIMHGTQNKKLFEVCDRKGILIFEEVNVRDLEPGDRIVVGSELVVVLLNLLFSPPASCLKIESHRMKHMKRPTVSRRGFLIQGSAATVAAATAYHFAAPSASAQSNNARPRSALIGIGGNGSRTASVHQEHADLVALCDVDKSHLDHANETFCKGNADTYSDYREVLSRSDIDLVQISTPDHWHAKILIEAMLAGKDAYCEKPLTLTIDEGKLVRKIQKQTGRVVQVGTQQRSSFDLFNKALAIIADGRLGKLKRVTANIGSAGWSPEIPIVDVPESLDWNSWLGPTPEMPYRYLDNPKKGPGKGFTNGHTQFRWWYEHSGGKLTDWGAHHVDIAMLGIAAAGQNNDPVSVDGSAEHGVEFKDGVPQQNDRYNTARKFDLTVEFAAGDVVMAIRSEGDNGILFEGELGRIFVNRGKLVGKPVEELANNPLADDAVAKIYRDLPMEGNNREAHWANFIHSIENRALPISDVHSHMKMLNVCHLAGICCRLGRKIQWDQATETIVGDELAASMMKRPYREGFEIEM</sequence>
<evidence type="ECO:0000259" key="8">
    <source>
        <dbReference type="Pfam" id="PF02837"/>
    </source>
</evidence>
<dbReference type="Pfam" id="PF02836">
    <property type="entry name" value="Glyco_hydro_2_C"/>
    <property type="match status" value="1"/>
</dbReference>
<feature type="domain" description="Glycoside hydrolase family 2 catalytic" evidence="7">
    <location>
        <begin position="450"/>
        <end position="531"/>
    </location>
</feature>
<evidence type="ECO:0000259" key="10">
    <source>
        <dbReference type="Pfam" id="PF25275"/>
    </source>
</evidence>
<dbReference type="EMBL" id="ANOG01001121">
    <property type="protein sequence ID" value="EMI15302.1"/>
    <property type="molecule type" value="Genomic_DNA"/>
</dbReference>
<organism evidence="11 12">
    <name type="scientific">Rhodopirellula maiorica SM1</name>
    <dbReference type="NCBI Taxonomy" id="1265738"/>
    <lineage>
        <taxon>Bacteria</taxon>
        <taxon>Pseudomonadati</taxon>
        <taxon>Planctomycetota</taxon>
        <taxon>Planctomycetia</taxon>
        <taxon>Pirellulales</taxon>
        <taxon>Pirellulaceae</taxon>
        <taxon>Novipirellula</taxon>
    </lineage>
</organism>
<evidence type="ECO:0000259" key="5">
    <source>
        <dbReference type="Pfam" id="PF00703"/>
    </source>
</evidence>
<evidence type="ECO:0000256" key="3">
    <source>
        <dbReference type="ARBA" id="ARBA00023295"/>
    </source>
</evidence>
<dbReference type="InterPro" id="IPR006103">
    <property type="entry name" value="Glyco_hydro_2_cat"/>
</dbReference>
<dbReference type="InterPro" id="IPR008979">
    <property type="entry name" value="Galactose-bd-like_sf"/>
</dbReference>
<dbReference type="SUPFAM" id="SSF55347">
    <property type="entry name" value="Glyceraldehyde-3-phosphate dehydrogenase-like, C-terminal domain"/>
    <property type="match status" value="1"/>
</dbReference>
<feature type="domain" description="Glycoside hydrolase family 2 immunoglobulin-like beta-sandwich" evidence="5">
    <location>
        <begin position="344"/>
        <end position="448"/>
    </location>
</feature>
<evidence type="ECO:0000313" key="12">
    <source>
        <dbReference type="Proteomes" id="UP000011991"/>
    </source>
</evidence>
<dbReference type="InterPro" id="IPR006104">
    <property type="entry name" value="Glyco_hydro_2_N"/>
</dbReference>
<evidence type="ECO:0000256" key="1">
    <source>
        <dbReference type="ARBA" id="ARBA00007401"/>
    </source>
</evidence>
<dbReference type="GO" id="GO:0000166">
    <property type="term" value="F:nucleotide binding"/>
    <property type="evidence" value="ECO:0007669"/>
    <property type="project" value="InterPro"/>
</dbReference>
<dbReference type="Pfam" id="PF25275">
    <property type="entry name" value="Golvesin_C"/>
    <property type="match status" value="1"/>
</dbReference>
<feature type="signal peptide" evidence="4">
    <location>
        <begin position="1"/>
        <end position="19"/>
    </location>
</feature>
<feature type="domain" description="Gfo/Idh/MocA-like oxidoreductase bacterial type C-terminal" evidence="9">
    <location>
        <begin position="771"/>
        <end position="1023"/>
    </location>
</feature>
<dbReference type="Proteomes" id="UP000011991">
    <property type="component" value="Unassembled WGS sequence"/>
</dbReference>
<gene>
    <name evidence="11" type="ORF">RMSM_07777</name>
</gene>
<dbReference type="SUPFAM" id="SSF49785">
    <property type="entry name" value="Galactose-binding domain-like"/>
    <property type="match status" value="1"/>
</dbReference>
<dbReference type="InterPro" id="IPR000683">
    <property type="entry name" value="Gfo/Idh/MocA-like_OxRdtase_N"/>
</dbReference>
<dbReference type="SUPFAM" id="SSF49303">
    <property type="entry name" value="beta-Galactosidase/glucuronidase domain"/>
    <property type="match status" value="1"/>
</dbReference>
<keyword evidence="4" id="KW-0732">Signal</keyword>
<keyword evidence="2" id="KW-0378">Hydrolase</keyword>
<dbReference type="PATRIC" id="fig|1265738.3.peg.7762"/>
<dbReference type="InterPro" id="IPR013783">
    <property type="entry name" value="Ig-like_fold"/>
</dbReference>
<dbReference type="Pfam" id="PF02837">
    <property type="entry name" value="Glyco_hydro_2_N"/>
    <property type="match status" value="1"/>
</dbReference>
<name>M5RIX2_9BACT</name>
<dbReference type="AlphaFoldDB" id="M5RIX2"/>
<dbReference type="GO" id="GO:0004553">
    <property type="term" value="F:hydrolase activity, hydrolyzing O-glycosyl compounds"/>
    <property type="evidence" value="ECO:0007669"/>
    <property type="project" value="InterPro"/>
</dbReference>
<dbReference type="Gene3D" id="3.20.20.80">
    <property type="entry name" value="Glycosidases"/>
    <property type="match status" value="1"/>
</dbReference>
<evidence type="ECO:0000313" key="11">
    <source>
        <dbReference type="EMBL" id="EMI15302.1"/>
    </source>
</evidence>
<proteinExistence type="inferred from homology"/>
<feature type="domain" description="Gfo/Idh/MocA-like oxidoreductase N-terminal" evidence="6">
    <location>
        <begin position="614"/>
        <end position="730"/>
    </location>
</feature>
<dbReference type="InterPro" id="IPR017853">
    <property type="entry name" value="GH"/>
</dbReference>
<dbReference type="Gene3D" id="3.40.50.720">
    <property type="entry name" value="NAD(P)-binding Rossmann-like Domain"/>
    <property type="match status" value="1"/>
</dbReference>
<accession>M5RIX2</accession>
<dbReference type="Gene3D" id="3.30.360.10">
    <property type="entry name" value="Dihydrodipicolinate Reductase, domain 2"/>
    <property type="match status" value="1"/>
</dbReference>
<evidence type="ECO:0000256" key="4">
    <source>
        <dbReference type="SAM" id="SignalP"/>
    </source>
</evidence>
<dbReference type="Gene3D" id="2.60.40.10">
    <property type="entry name" value="Immunoglobulins"/>
    <property type="match status" value="1"/>
</dbReference>
<evidence type="ECO:0000256" key="2">
    <source>
        <dbReference type="ARBA" id="ARBA00022801"/>
    </source>
</evidence>
<comment type="similarity">
    <text evidence="1">Belongs to the glycosyl hydrolase 2 family.</text>
</comment>
<feature type="chain" id="PRO_5004070544" evidence="4">
    <location>
        <begin position="20"/>
        <end position="1026"/>
    </location>
</feature>
<feature type="domain" description="Golvesin/Xly CBD-like" evidence="10">
    <location>
        <begin position="55"/>
        <end position="192"/>
    </location>
</feature>
<dbReference type="SUPFAM" id="SSF51445">
    <property type="entry name" value="(Trans)glycosidases"/>
    <property type="match status" value="1"/>
</dbReference>
<dbReference type="InterPro" id="IPR036291">
    <property type="entry name" value="NAD(P)-bd_dom_sf"/>
</dbReference>
<protein>
    <submittedName>
        <fullName evidence="11">NADH-dependent dehydrogenase</fullName>
    </submittedName>
</protein>
<dbReference type="SUPFAM" id="SSF51735">
    <property type="entry name" value="NAD(P)-binding Rossmann-fold domains"/>
    <property type="match status" value="1"/>
</dbReference>
<dbReference type="PANTHER" id="PTHR43818">
    <property type="entry name" value="BCDNA.GH03377"/>
    <property type="match status" value="1"/>
</dbReference>
<feature type="domain" description="Glycosyl hydrolases family 2 sugar binding" evidence="8">
    <location>
        <begin position="233"/>
        <end position="334"/>
    </location>
</feature>
<dbReference type="PANTHER" id="PTHR43818:SF5">
    <property type="entry name" value="OXIDOREDUCTASE FAMILY PROTEIN"/>
    <property type="match status" value="1"/>
</dbReference>
<dbReference type="GO" id="GO:0005975">
    <property type="term" value="P:carbohydrate metabolic process"/>
    <property type="evidence" value="ECO:0007669"/>
    <property type="project" value="InterPro"/>
</dbReference>
<comment type="caution">
    <text evidence="11">The sequence shown here is derived from an EMBL/GenBank/DDBJ whole genome shotgun (WGS) entry which is preliminary data.</text>
</comment>
<dbReference type="Pfam" id="PF00703">
    <property type="entry name" value="Glyco_hydro_2"/>
    <property type="match status" value="1"/>
</dbReference>
<evidence type="ECO:0000259" key="7">
    <source>
        <dbReference type="Pfam" id="PF02836"/>
    </source>
</evidence>
<dbReference type="Pfam" id="PF19051">
    <property type="entry name" value="GFO_IDH_MocA_C2"/>
    <property type="match status" value="1"/>
</dbReference>
<keyword evidence="12" id="KW-1185">Reference proteome</keyword>
<dbReference type="InterPro" id="IPR036156">
    <property type="entry name" value="Beta-gal/glucu_dom_sf"/>
</dbReference>
<dbReference type="InterPro" id="IPR050463">
    <property type="entry name" value="Gfo/Idh/MocA_oxidrdct_glycsds"/>
</dbReference>
<evidence type="ECO:0000259" key="9">
    <source>
        <dbReference type="Pfam" id="PF19051"/>
    </source>
</evidence>
<reference evidence="11 12" key="1">
    <citation type="journal article" date="2013" name="Mar. Genomics">
        <title>Expression of sulfatases in Rhodopirellula baltica and the diversity of sulfatases in the genus Rhodopirellula.</title>
        <authorList>
            <person name="Wegner C.E."/>
            <person name="Richter-Heitmann T."/>
            <person name="Klindworth A."/>
            <person name="Klockow C."/>
            <person name="Richter M."/>
            <person name="Achstetter T."/>
            <person name="Glockner F.O."/>
            <person name="Harder J."/>
        </authorList>
    </citation>
    <scope>NUCLEOTIDE SEQUENCE [LARGE SCALE GENOMIC DNA]</scope>
    <source>
        <strain evidence="11 12">SM1</strain>
    </source>
</reference>
<dbReference type="InterPro" id="IPR006102">
    <property type="entry name" value="Ig-like_GH2"/>
</dbReference>
<dbReference type="Pfam" id="PF01408">
    <property type="entry name" value="GFO_IDH_MocA"/>
    <property type="match status" value="1"/>
</dbReference>
<dbReference type="InterPro" id="IPR043906">
    <property type="entry name" value="Gfo/Idh/MocA_OxRdtase_bact_C"/>
</dbReference>
<evidence type="ECO:0000259" key="6">
    <source>
        <dbReference type="Pfam" id="PF01408"/>
    </source>
</evidence>
<dbReference type="Gene3D" id="2.60.120.260">
    <property type="entry name" value="Galactose-binding domain-like"/>
    <property type="match status" value="1"/>
</dbReference>
<keyword evidence="3" id="KW-0326">Glycosidase</keyword>